<evidence type="ECO:0000256" key="1">
    <source>
        <dbReference type="SAM" id="Phobius"/>
    </source>
</evidence>
<keyword evidence="1" id="KW-1133">Transmembrane helix</keyword>
<evidence type="ECO:0000313" key="2">
    <source>
        <dbReference type="EMBL" id="EFE05606.1"/>
    </source>
</evidence>
<keyword evidence="1" id="KW-0812">Transmembrane</keyword>
<protein>
    <submittedName>
        <fullName evidence="2">Uncharacterized protein</fullName>
    </submittedName>
</protein>
<name>D4BKH5_9ENTR</name>
<comment type="caution">
    <text evidence="2">The sequence shown here is derived from an EMBL/GenBank/DDBJ whole genome shotgun (WGS) entry which is preliminary data.</text>
</comment>
<organism evidence="2 3">
    <name type="scientific">Citrobacter youngae ATCC 29220</name>
    <dbReference type="NCBI Taxonomy" id="500640"/>
    <lineage>
        <taxon>Bacteria</taxon>
        <taxon>Pseudomonadati</taxon>
        <taxon>Pseudomonadota</taxon>
        <taxon>Gammaproteobacteria</taxon>
        <taxon>Enterobacterales</taxon>
        <taxon>Enterobacteriaceae</taxon>
        <taxon>Citrobacter</taxon>
        <taxon>Citrobacter freundii complex</taxon>
    </lineage>
</organism>
<feature type="transmembrane region" description="Helical" evidence="1">
    <location>
        <begin position="6"/>
        <end position="25"/>
    </location>
</feature>
<gene>
    <name evidence="2" type="ORF">CIT292_11052</name>
</gene>
<dbReference type="HOGENOM" id="CLU_879094_0_0_6"/>
<evidence type="ECO:0000313" key="3">
    <source>
        <dbReference type="Proteomes" id="UP000003880"/>
    </source>
</evidence>
<proteinExistence type="predicted"/>
<sequence>MLAKYYYGFVIVHFHFLSATLSVLYTEGHFLNIRELKHNIMIIADANAPFCAVSLTENKNDCPNNRIIVRGPGDGLKKRLLSFDNGSGLGDFLADLEAKIGNCNKSLPKEKIRRTIEVIPELQSPSINTASVMMVTVKPGDIPPPPPLAGLANFVPPRGAVAMYSKENDGSIHHVQKTKDALVSQTVRIFENTLQKNAGNLMAEVQEKIAFRKIKDLFLNTGVTDNKKIVLADMTEDSIKSHILNNIPQVSDINFYDDDSGETIEPPSFMRSIDVKLKTGDSIKIKFGIDDSDRIMVKKIKSNDMVNVSQYRYGFS</sequence>
<accession>D4BKH5</accession>
<dbReference type="Proteomes" id="UP000003880">
    <property type="component" value="Unassembled WGS sequence"/>
</dbReference>
<keyword evidence="1" id="KW-0472">Membrane</keyword>
<reference evidence="2 3" key="1">
    <citation type="submission" date="2010-02" db="EMBL/GenBank/DDBJ databases">
        <authorList>
            <person name="Weinstock G."/>
            <person name="Sodergren E."/>
            <person name="Clifton S."/>
            <person name="Fulton L."/>
            <person name="Fulton B."/>
            <person name="Courtney L."/>
            <person name="Fronick C."/>
            <person name="Harrison M."/>
            <person name="Strong C."/>
            <person name="Farmer C."/>
            <person name="Delahaunty K."/>
            <person name="Markovic C."/>
            <person name="Hall O."/>
            <person name="Minx P."/>
            <person name="Tomlinson C."/>
            <person name="Mitreva M."/>
            <person name="Nelson J."/>
            <person name="Hou S."/>
            <person name="Wollam A."/>
            <person name="Pepin K.H."/>
            <person name="Johnson M."/>
            <person name="Bhonagiri V."/>
            <person name="Zhang X."/>
            <person name="Suruliraj S."/>
            <person name="Warren W."/>
            <person name="Chinwalla A."/>
            <person name="Mardis E.R."/>
            <person name="Wilson R.K."/>
        </authorList>
    </citation>
    <scope>NUCLEOTIDE SEQUENCE [LARGE SCALE GENOMIC DNA]</scope>
    <source>
        <strain evidence="2 3">ATCC 29220</strain>
    </source>
</reference>
<dbReference type="EMBL" id="ABWL02000031">
    <property type="protein sequence ID" value="EFE05606.1"/>
    <property type="molecule type" value="Genomic_DNA"/>
</dbReference>
<dbReference type="AlphaFoldDB" id="D4BKH5"/>